<protein>
    <submittedName>
        <fullName evidence="1">Uncharacterized protein</fullName>
    </submittedName>
</protein>
<gene>
    <name evidence="1" type="ORF">MNBD_CHLOROFLEXI01-2611</name>
</gene>
<sequence>MNTFYFDSMLIAPRNAVGGSANPCAYDPVYLL</sequence>
<reference evidence="1" key="1">
    <citation type="submission" date="2018-06" db="EMBL/GenBank/DDBJ databases">
        <authorList>
            <person name="Zhirakovskaya E."/>
        </authorList>
    </citation>
    <scope>NUCLEOTIDE SEQUENCE</scope>
</reference>
<proteinExistence type="predicted"/>
<organism evidence="1">
    <name type="scientific">hydrothermal vent metagenome</name>
    <dbReference type="NCBI Taxonomy" id="652676"/>
    <lineage>
        <taxon>unclassified sequences</taxon>
        <taxon>metagenomes</taxon>
        <taxon>ecological metagenomes</taxon>
    </lineage>
</organism>
<evidence type="ECO:0000313" key="1">
    <source>
        <dbReference type="EMBL" id="VAW41851.1"/>
    </source>
</evidence>
<dbReference type="AlphaFoldDB" id="A0A3B0VG06"/>
<name>A0A3B0VG06_9ZZZZ</name>
<dbReference type="EMBL" id="UOEU01000863">
    <property type="protein sequence ID" value="VAW41851.1"/>
    <property type="molecule type" value="Genomic_DNA"/>
</dbReference>
<accession>A0A3B0VG06</accession>